<sequence length="619" mass="68111">MPGGELTVESLIDSFFGKLTANQWRLMISGHLEDTTAPLRQLLLDIIRTKAFLATHGETDVVTKESVKSSLGNTIIDCFKAALDVISRSNTSSWIILREMLSEEIIATVHMKLHITPPGRLDKMQALAYMVIKTIPLLQPKACTCLLGVEGWTFIDEEESSTSALPQLPSVTDVTEAKPLGGKCFGYNATTKVSTCSQGAESTIRTFIGEEESSTSALPQLPSVTGGELTVQSLIDSFFGKLTANQWRLMISGHLEDTTAPLEQLLLDIIRTTAFLLTHGETDVVTKESVKYLGNTIIDCFKAALDVTVRGKTRSATILREMLSEEIIATVQMKLHITPPGRLDKMQALAFEMITSLADRTTKMFTCSQGAEGTLPSVTDVTEAKPLGGKRFGYNASTCHDSGSACQKTIVGKQQKPDAIFLDLSESSAVTESQGKHSEEVYVKPLDQEKSVCLKSSSDEDFTCDSFVRTEAEIHEEVSSTCDQEGEDSVPSVEEEVPSMTPADLEKENKRKRFLFVFLEKLVSRTLRKCKVDATIMDHSSIVEHLMKMAWVAVKDIDFDPSFKTFANLDKTLFKNLVKKRGSASCVLVCMMVEEPAFEKLIVSAIKTHLMAWQQLSGV</sequence>
<comment type="caution">
    <text evidence="2">The sequence shown here is derived from an EMBL/GenBank/DDBJ whole genome shotgun (WGS) entry which is preliminary data.</text>
</comment>
<evidence type="ECO:0000313" key="2">
    <source>
        <dbReference type="EMBL" id="TNN26415.1"/>
    </source>
</evidence>
<reference evidence="2 3" key="1">
    <citation type="submission" date="2019-03" db="EMBL/GenBank/DDBJ databases">
        <title>First draft genome of Liparis tanakae, snailfish: a comprehensive survey of snailfish specific genes.</title>
        <authorList>
            <person name="Kim W."/>
            <person name="Song I."/>
            <person name="Jeong J.-H."/>
            <person name="Kim D."/>
            <person name="Kim S."/>
            <person name="Ryu S."/>
            <person name="Song J.Y."/>
            <person name="Lee S.K."/>
        </authorList>
    </citation>
    <scope>NUCLEOTIDE SEQUENCE [LARGE SCALE GENOMIC DNA]</scope>
    <source>
        <tissue evidence="2">Muscle</tissue>
    </source>
</reference>
<feature type="region of interest" description="Disordered" evidence="1">
    <location>
        <begin position="479"/>
        <end position="502"/>
    </location>
</feature>
<dbReference type="AlphaFoldDB" id="A0A4Z2ECF6"/>
<evidence type="ECO:0000256" key="1">
    <source>
        <dbReference type="SAM" id="MobiDB-lite"/>
    </source>
</evidence>
<protein>
    <submittedName>
        <fullName evidence="2">Uncharacterized protein</fullName>
    </submittedName>
</protein>
<dbReference type="EMBL" id="SRLO01010297">
    <property type="protein sequence ID" value="TNN26415.1"/>
    <property type="molecule type" value="Genomic_DNA"/>
</dbReference>
<name>A0A4Z2ECF6_9TELE</name>
<organism evidence="2 3">
    <name type="scientific">Liparis tanakae</name>
    <name type="common">Tanaka's snailfish</name>
    <dbReference type="NCBI Taxonomy" id="230148"/>
    <lineage>
        <taxon>Eukaryota</taxon>
        <taxon>Metazoa</taxon>
        <taxon>Chordata</taxon>
        <taxon>Craniata</taxon>
        <taxon>Vertebrata</taxon>
        <taxon>Euteleostomi</taxon>
        <taxon>Actinopterygii</taxon>
        <taxon>Neopterygii</taxon>
        <taxon>Teleostei</taxon>
        <taxon>Neoteleostei</taxon>
        <taxon>Acanthomorphata</taxon>
        <taxon>Eupercaria</taxon>
        <taxon>Perciformes</taxon>
        <taxon>Cottioidei</taxon>
        <taxon>Cottales</taxon>
        <taxon>Liparidae</taxon>
        <taxon>Liparis</taxon>
    </lineage>
</organism>
<evidence type="ECO:0000313" key="3">
    <source>
        <dbReference type="Proteomes" id="UP000314294"/>
    </source>
</evidence>
<proteinExistence type="predicted"/>
<keyword evidence="3" id="KW-1185">Reference proteome</keyword>
<gene>
    <name evidence="2" type="ORF">EYF80_063448</name>
</gene>
<accession>A0A4Z2ECF6</accession>
<feature type="compositionally biased region" description="Acidic residues" evidence="1">
    <location>
        <begin position="484"/>
        <end position="497"/>
    </location>
</feature>
<dbReference type="Proteomes" id="UP000314294">
    <property type="component" value="Unassembled WGS sequence"/>
</dbReference>
<dbReference type="OrthoDB" id="8872886at2759"/>